<dbReference type="EMBL" id="VSRR010097689">
    <property type="protein sequence ID" value="MPC94217.1"/>
    <property type="molecule type" value="Genomic_DNA"/>
</dbReference>
<evidence type="ECO:0000256" key="2">
    <source>
        <dbReference type="SAM" id="Phobius"/>
    </source>
</evidence>
<comment type="caution">
    <text evidence="3">The sequence shown here is derived from an EMBL/GenBank/DDBJ whole genome shotgun (WGS) entry which is preliminary data.</text>
</comment>
<evidence type="ECO:0000256" key="1">
    <source>
        <dbReference type="SAM" id="MobiDB-lite"/>
    </source>
</evidence>
<organism evidence="3 4">
    <name type="scientific">Portunus trituberculatus</name>
    <name type="common">Swimming crab</name>
    <name type="synonym">Neptunus trituberculatus</name>
    <dbReference type="NCBI Taxonomy" id="210409"/>
    <lineage>
        <taxon>Eukaryota</taxon>
        <taxon>Metazoa</taxon>
        <taxon>Ecdysozoa</taxon>
        <taxon>Arthropoda</taxon>
        <taxon>Crustacea</taxon>
        <taxon>Multicrustacea</taxon>
        <taxon>Malacostraca</taxon>
        <taxon>Eumalacostraca</taxon>
        <taxon>Eucarida</taxon>
        <taxon>Decapoda</taxon>
        <taxon>Pleocyemata</taxon>
        <taxon>Brachyura</taxon>
        <taxon>Eubrachyura</taxon>
        <taxon>Portunoidea</taxon>
        <taxon>Portunidae</taxon>
        <taxon>Portuninae</taxon>
        <taxon>Portunus</taxon>
    </lineage>
</organism>
<feature type="compositionally biased region" description="Polar residues" evidence="1">
    <location>
        <begin position="13"/>
        <end position="22"/>
    </location>
</feature>
<keyword evidence="2" id="KW-0812">Transmembrane</keyword>
<keyword evidence="4" id="KW-1185">Reference proteome</keyword>
<keyword evidence="2" id="KW-1133">Transmembrane helix</keyword>
<protein>
    <submittedName>
        <fullName evidence="3">Uncharacterized protein</fullName>
    </submittedName>
</protein>
<feature type="region of interest" description="Disordered" evidence="1">
    <location>
        <begin position="1"/>
        <end position="22"/>
    </location>
</feature>
<name>A0A5B7JM80_PORTR</name>
<dbReference type="AlphaFoldDB" id="A0A5B7JM80"/>
<feature type="transmembrane region" description="Helical" evidence="2">
    <location>
        <begin position="47"/>
        <end position="68"/>
    </location>
</feature>
<accession>A0A5B7JM80</accession>
<feature type="region of interest" description="Disordered" evidence="1">
    <location>
        <begin position="68"/>
        <end position="93"/>
    </location>
</feature>
<proteinExistence type="predicted"/>
<dbReference type="Proteomes" id="UP000324222">
    <property type="component" value="Unassembled WGS sequence"/>
</dbReference>
<keyword evidence="2" id="KW-0472">Membrane</keyword>
<reference evidence="3 4" key="1">
    <citation type="submission" date="2019-05" db="EMBL/GenBank/DDBJ databases">
        <title>Another draft genome of Portunus trituberculatus and its Hox gene families provides insights of decapod evolution.</title>
        <authorList>
            <person name="Jeong J.-H."/>
            <person name="Song I."/>
            <person name="Kim S."/>
            <person name="Choi T."/>
            <person name="Kim D."/>
            <person name="Ryu S."/>
            <person name="Kim W."/>
        </authorList>
    </citation>
    <scope>NUCLEOTIDE SEQUENCE [LARGE SCALE GENOMIC DNA]</scope>
    <source>
        <tissue evidence="3">Muscle</tissue>
    </source>
</reference>
<evidence type="ECO:0000313" key="3">
    <source>
        <dbReference type="EMBL" id="MPC94217.1"/>
    </source>
</evidence>
<evidence type="ECO:0000313" key="4">
    <source>
        <dbReference type="Proteomes" id="UP000324222"/>
    </source>
</evidence>
<feature type="compositionally biased region" description="Low complexity" evidence="1">
    <location>
        <begin position="68"/>
        <end position="85"/>
    </location>
</feature>
<gene>
    <name evidence="3" type="ORF">E2C01_089374</name>
</gene>
<sequence>MQERSVGGEGSAVKSNSSSATQTRARLMQLTTRATCFSWVSLSHARVQAVAVAMVVVLLITASTTMAATTTTTSTTTTSTTTTASNHHHYPPPSRSLALLLPSKCTTLSHRHRPGLRRCPTQRVIDTLARG</sequence>